<dbReference type="NCBIfam" id="TIGR01484">
    <property type="entry name" value="HAD-SF-IIB"/>
    <property type="match status" value="1"/>
</dbReference>
<sequence length="278" mass="29338">MTQDNAALSAEDPAFQERFTAALERAAGAPRLLVALDFDGTLAHFTTDIAASRAVPRAEEALQRLARLDDTWVGVISGRTMDFLHSAVDPDHRMLLSGSHGGEYDLSVLGDGAASSGIELDTDQAGLLQKAQEATAAMVERYPGSTAELKPAGVAFHTRTMHRPELSDEALAAMLSAYSGMEGLRITPGSMVMECSVLTSDKGEAVAALVEAVEPDVTIFAGDDVTDEHGLEVLREDDLGIKVGPKDTVAPFRVADPDAMGEVLLQLAALRENHLGGG</sequence>
<dbReference type="GO" id="GO:0004805">
    <property type="term" value="F:trehalose-phosphatase activity"/>
    <property type="evidence" value="ECO:0007669"/>
    <property type="project" value="UniProtKB-EC"/>
</dbReference>
<dbReference type="Pfam" id="PF02358">
    <property type="entry name" value="Trehalose_PPase"/>
    <property type="match status" value="1"/>
</dbReference>
<proteinExistence type="inferred from homology"/>
<dbReference type="SUPFAM" id="SSF56784">
    <property type="entry name" value="HAD-like"/>
    <property type="match status" value="1"/>
</dbReference>
<dbReference type="InterPro" id="IPR036412">
    <property type="entry name" value="HAD-like_sf"/>
</dbReference>
<comment type="pathway">
    <text evidence="2 6">Glycan biosynthesis; trehalose biosynthesis.</text>
</comment>
<evidence type="ECO:0000313" key="7">
    <source>
        <dbReference type="EMBL" id="KAA9394735.1"/>
    </source>
</evidence>
<comment type="catalytic activity">
    <reaction evidence="1 6">
        <text>alpha,alpha-trehalose 6-phosphate + H2O = alpha,alpha-trehalose + phosphate</text>
        <dbReference type="Rhea" id="RHEA:23420"/>
        <dbReference type="ChEBI" id="CHEBI:15377"/>
        <dbReference type="ChEBI" id="CHEBI:16551"/>
        <dbReference type="ChEBI" id="CHEBI:43474"/>
        <dbReference type="ChEBI" id="CHEBI:58429"/>
        <dbReference type="EC" id="3.1.3.12"/>
    </reaction>
</comment>
<evidence type="ECO:0000256" key="2">
    <source>
        <dbReference type="ARBA" id="ARBA00005199"/>
    </source>
</evidence>
<dbReference type="EC" id="3.1.3.12" evidence="6"/>
<dbReference type="OrthoDB" id="9816160at2"/>
<keyword evidence="8" id="KW-1185">Reference proteome</keyword>
<evidence type="ECO:0000256" key="6">
    <source>
        <dbReference type="RuleBase" id="RU361117"/>
    </source>
</evidence>
<accession>A0A5J5L0L4</accession>
<dbReference type="EMBL" id="SZWF01000005">
    <property type="protein sequence ID" value="KAA9394735.1"/>
    <property type="molecule type" value="Genomic_DNA"/>
</dbReference>
<dbReference type="PANTHER" id="PTHR43768:SF3">
    <property type="entry name" value="TREHALOSE 6-PHOSPHATE PHOSPHATASE"/>
    <property type="match status" value="1"/>
</dbReference>
<evidence type="ECO:0000256" key="1">
    <source>
        <dbReference type="ARBA" id="ARBA00000500"/>
    </source>
</evidence>
<dbReference type="InterPro" id="IPR023214">
    <property type="entry name" value="HAD_sf"/>
</dbReference>
<evidence type="ECO:0000256" key="5">
    <source>
        <dbReference type="ARBA" id="ARBA00024179"/>
    </source>
</evidence>
<evidence type="ECO:0000256" key="3">
    <source>
        <dbReference type="ARBA" id="ARBA00008770"/>
    </source>
</evidence>
<protein>
    <recommendedName>
        <fullName evidence="6">Trehalose 6-phosphate phosphatase</fullName>
        <ecNumber evidence="6">3.1.3.12</ecNumber>
    </recommendedName>
</protein>
<dbReference type="GO" id="GO:0005992">
    <property type="term" value="P:trehalose biosynthetic process"/>
    <property type="evidence" value="ECO:0007669"/>
    <property type="project" value="UniProtKB-UniPathway"/>
</dbReference>
<dbReference type="UniPathway" id="UPA00299"/>
<evidence type="ECO:0000256" key="4">
    <source>
        <dbReference type="ARBA" id="ARBA00022801"/>
    </source>
</evidence>
<organism evidence="7 8">
    <name type="scientific">Kocuria coralli</name>
    <dbReference type="NCBI Taxonomy" id="1461025"/>
    <lineage>
        <taxon>Bacteria</taxon>
        <taxon>Bacillati</taxon>
        <taxon>Actinomycetota</taxon>
        <taxon>Actinomycetes</taxon>
        <taxon>Micrococcales</taxon>
        <taxon>Micrococcaceae</taxon>
        <taxon>Kocuria</taxon>
    </lineage>
</organism>
<name>A0A5J5L0L4_9MICC</name>
<dbReference type="InterPro" id="IPR006379">
    <property type="entry name" value="HAD-SF_hydro_IIB"/>
</dbReference>
<reference evidence="7 8" key="1">
    <citation type="submission" date="2019-05" db="EMBL/GenBank/DDBJ databases">
        <title>Kocuria coralli sp. nov., a novel actinobacterium isolated from coral reef seawater.</title>
        <authorList>
            <person name="Li J."/>
        </authorList>
    </citation>
    <scope>NUCLEOTIDE SEQUENCE [LARGE SCALE GENOMIC DNA]</scope>
    <source>
        <strain evidence="7 8">SCSIO 13007</strain>
    </source>
</reference>
<dbReference type="AlphaFoldDB" id="A0A5J5L0L4"/>
<dbReference type="InterPro" id="IPR003337">
    <property type="entry name" value="Trehalose_PPase"/>
</dbReference>
<dbReference type="NCBIfam" id="TIGR00685">
    <property type="entry name" value="T6PP"/>
    <property type="match status" value="1"/>
</dbReference>
<comment type="function">
    <text evidence="5 6">Removes the phosphate from trehalose 6-phosphate to produce free trehalose.</text>
</comment>
<keyword evidence="6" id="KW-0479">Metal-binding</keyword>
<gene>
    <name evidence="7" type="primary">otsB</name>
    <name evidence="7" type="ORF">FCK90_06095</name>
</gene>
<dbReference type="InterPro" id="IPR044651">
    <property type="entry name" value="OTSB-like"/>
</dbReference>
<keyword evidence="6" id="KW-0460">Magnesium</keyword>
<comment type="similarity">
    <text evidence="3 6">Belongs to the trehalose phosphatase family.</text>
</comment>
<comment type="cofactor">
    <cofactor evidence="6">
        <name>Mg(2+)</name>
        <dbReference type="ChEBI" id="CHEBI:18420"/>
    </cofactor>
</comment>
<comment type="caution">
    <text evidence="7">The sequence shown here is derived from an EMBL/GenBank/DDBJ whole genome shotgun (WGS) entry which is preliminary data.</text>
</comment>
<dbReference type="PANTHER" id="PTHR43768">
    <property type="entry name" value="TREHALOSE 6-PHOSPHATE PHOSPHATASE"/>
    <property type="match status" value="1"/>
</dbReference>
<dbReference type="Gene3D" id="3.40.50.1000">
    <property type="entry name" value="HAD superfamily/HAD-like"/>
    <property type="match status" value="1"/>
</dbReference>
<keyword evidence="4 6" id="KW-0378">Hydrolase</keyword>
<dbReference type="Proteomes" id="UP000325957">
    <property type="component" value="Unassembled WGS sequence"/>
</dbReference>
<evidence type="ECO:0000313" key="8">
    <source>
        <dbReference type="Proteomes" id="UP000325957"/>
    </source>
</evidence>
<dbReference type="Gene3D" id="3.30.70.1020">
    <property type="entry name" value="Trehalose-6-phosphate phosphatase related protein, domain 2"/>
    <property type="match status" value="1"/>
</dbReference>
<dbReference type="GO" id="GO:0046872">
    <property type="term" value="F:metal ion binding"/>
    <property type="evidence" value="ECO:0007669"/>
    <property type="project" value="UniProtKB-KW"/>
</dbReference>
<dbReference type="RefSeq" id="WP_158033406.1">
    <property type="nucleotide sequence ID" value="NZ_ML708614.1"/>
</dbReference>